<dbReference type="Gene3D" id="3.40.190.10">
    <property type="entry name" value="Periplasmic binding protein-like II"/>
    <property type="match status" value="1"/>
</dbReference>
<dbReference type="Pfam" id="PF03401">
    <property type="entry name" value="TctC"/>
    <property type="match status" value="1"/>
</dbReference>
<organism evidence="2 3">
    <name type="scientific">Verticiella sediminum</name>
    <dbReference type="NCBI Taxonomy" id="1247510"/>
    <lineage>
        <taxon>Bacteria</taxon>
        <taxon>Pseudomonadati</taxon>
        <taxon>Pseudomonadota</taxon>
        <taxon>Betaproteobacteria</taxon>
        <taxon>Burkholderiales</taxon>
        <taxon>Alcaligenaceae</taxon>
        <taxon>Verticiella</taxon>
    </lineage>
</organism>
<dbReference type="Gene3D" id="3.40.190.150">
    <property type="entry name" value="Bordetella uptake gene, domain 1"/>
    <property type="match status" value="1"/>
</dbReference>
<protein>
    <submittedName>
        <fullName evidence="2">Tripartite tricarboxylate transporter substrate binding protein</fullName>
    </submittedName>
</protein>
<dbReference type="PANTHER" id="PTHR42928">
    <property type="entry name" value="TRICARBOXYLATE-BINDING PROTEIN"/>
    <property type="match status" value="1"/>
</dbReference>
<dbReference type="InterPro" id="IPR042100">
    <property type="entry name" value="Bug_dom1"/>
</dbReference>
<comment type="similarity">
    <text evidence="1">Belongs to the UPF0065 (bug) family.</text>
</comment>
<dbReference type="PROSITE" id="PS51318">
    <property type="entry name" value="TAT"/>
    <property type="match status" value="1"/>
</dbReference>
<evidence type="ECO:0000313" key="2">
    <source>
        <dbReference type="EMBL" id="TSH97126.1"/>
    </source>
</evidence>
<dbReference type="AlphaFoldDB" id="A0A556AW26"/>
<reference evidence="2 3" key="1">
    <citation type="submission" date="2019-07" db="EMBL/GenBank/DDBJ databases">
        <title>Qingshengfaniella alkalisoli gen. nov., sp. nov., isolated from saline soil.</title>
        <authorList>
            <person name="Xu L."/>
            <person name="Huang X.-X."/>
            <person name="Sun J.-Q."/>
        </authorList>
    </citation>
    <scope>NUCLEOTIDE SEQUENCE [LARGE SCALE GENOMIC DNA]</scope>
    <source>
        <strain evidence="2 3">DSM 27279</strain>
    </source>
</reference>
<dbReference type="InterPro" id="IPR005064">
    <property type="entry name" value="BUG"/>
</dbReference>
<dbReference type="SUPFAM" id="SSF53850">
    <property type="entry name" value="Periplasmic binding protein-like II"/>
    <property type="match status" value="1"/>
</dbReference>
<proteinExistence type="inferred from homology"/>
<evidence type="ECO:0000313" key="3">
    <source>
        <dbReference type="Proteomes" id="UP000318405"/>
    </source>
</evidence>
<comment type="caution">
    <text evidence="2">The sequence shown here is derived from an EMBL/GenBank/DDBJ whole genome shotgun (WGS) entry which is preliminary data.</text>
</comment>
<dbReference type="CDD" id="cd07012">
    <property type="entry name" value="PBP2_Bug_TTT"/>
    <property type="match status" value="1"/>
</dbReference>
<name>A0A556AW26_9BURK</name>
<keyword evidence="3" id="KW-1185">Reference proteome</keyword>
<gene>
    <name evidence="2" type="ORF">FOZ76_07355</name>
</gene>
<dbReference type="PIRSF" id="PIRSF017082">
    <property type="entry name" value="YflP"/>
    <property type="match status" value="1"/>
</dbReference>
<dbReference type="PANTHER" id="PTHR42928:SF5">
    <property type="entry name" value="BLR1237 PROTEIN"/>
    <property type="match status" value="1"/>
</dbReference>
<dbReference type="OrthoDB" id="8678477at2"/>
<dbReference type="InterPro" id="IPR006311">
    <property type="entry name" value="TAT_signal"/>
</dbReference>
<sequence>MTESHRPASRTRRRMLHAGAGIAGATALGTLGLGAARAQSAAAANYPNKPITLIVPWPAGGSTDRHLRLLGQILGEQLGQTVIVENRPGAGGTLGPATMVNAAPDGYTVSQFPMGMLRMPHMQKLAWDPLRDFTFIIGVTGYTFGFTVRADSPFKTFDEYIEAARARPGRIDYGSTGVGTSPHLIMEQVAINAKVELNHVPFKGNADLQQALLGGHVMAQSDASGWDKFVDAGQMRLLTTFGEKRTQRWPEVPTANELGYGVISASPYGIAGPRGMDPAIVAKLHDAIHQAMADPRHEEVLAQLNQEVWYRNSEDYRAWAEQTYREDKVLIEKLGLAQG</sequence>
<dbReference type="EMBL" id="VLTJ01000011">
    <property type="protein sequence ID" value="TSH97126.1"/>
    <property type="molecule type" value="Genomic_DNA"/>
</dbReference>
<dbReference type="Proteomes" id="UP000318405">
    <property type="component" value="Unassembled WGS sequence"/>
</dbReference>
<evidence type="ECO:0000256" key="1">
    <source>
        <dbReference type="ARBA" id="ARBA00006987"/>
    </source>
</evidence>
<accession>A0A556AW26</accession>